<dbReference type="Proteomes" id="UP000830671">
    <property type="component" value="Chromosome 1"/>
</dbReference>
<feature type="transmembrane region" description="Helical" evidence="1">
    <location>
        <begin position="311"/>
        <end position="331"/>
    </location>
</feature>
<sequence>MKLPIEPIQQFSCSSSSPWGASARGSMLLDLFILSLFSDRGSGKGNSMLGNRLNASSKIKQTGIRLRLAWHNHTNFMIRGDSSELMANHDGHPNPLSVRIHGKLTPTTFTSIGQAQPWAYGSEPPETCLLHIKPTEYSNIDTAVYALPCIAPKTQQLLTSTVRCSRWPSGTILSYVGSRSYIMPWIACFFPTEATVRDHLTLLATHRNCGTEIPHLILPTIKDSRGRICGNSGIIDGVESIRADTAEAFCPYRDSVAHRHGEVYTCQRDNERHRTTSGIDGRTISPAHLVDTHQRQLTRERITKRVKKFQGFKKFSISRLCIGIIIMYFFLSTPAHPHSLD</sequence>
<proteinExistence type="predicted"/>
<keyword evidence="3" id="KW-1185">Reference proteome</keyword>
<reference evidence="2" key="1">
    <citation type="journal article" date="2021" name="Mol. Plant Microbe Interact.">
        <title>Complete Genome Sequence of the Plant-Pathogenic Fungus Colletotrichum lupini.</title>
        <authorList>
            <person name="Baroncelli R."/>
            <person name="Pensec F."/>
            <person name="Da Lio D."/>
            <person name="Boufleur T."/>
            <person name="Vicente I."/>
            <person name="Sarrocco S."/>
            <person name="Picot A."/>
            <person name="Baraldi E."/>
            <person name="Sukno S."/>
            <person name="Thon M."/>
            <person name="Le Floch G."/>
        </authorList>
    </citation>
    <scope>NUCLEOTIDE SEQUENCE</scope>
    <source>
        <strain evidence="2">IMI 504893</strain>
    </source>
</reference>
<protein>
    <submittedName>
        <fullName evidence="2">Uncharacterized protein</fullName>
    </submittedName>
</protein>
<keyword evidence="1" id="KW-0812">Transmembrane</keyword>
<evidence type="ECO:0000313" key="2">
    <source>
        <dbReference type="EMBL" id="UQC74714.1"/>
    </source>
</evidence>
<keyword evidence="1" id="KW-0472">Membrane</keyword>
<accession>A0A9Q8SCI7</accession>
<gene>
    <name evidence="2" type="ORF">CLUP02_01366</name>
</gene>
<organism evidence="2 3">
    <name type="scientific">Colletotrichum lupini</name>
    <dbReference type="NCBI Taxonomy" id="145971"/>
    <lineage>
        <taxon>Eukaryota</taxon>
        <taxon>Fungi</taxon>
        <taxon>Dikarya</taxon>
        <taxon>Ascomycota</taxon>
        <taxon>Pezizomycotina</taxon>
        <taxon>Sordariomycetes</taxon>
        <taxon>Hypocreomycetidae</taxon>
        <taxon>Glomerellales</taxon>
        <taxon>Glomerellaceae</taxon>
        <taxon>Colletotrichum</taxon>
        <taxon>Colletotrichum acutatum species complex</taxon>
    </lineage>
</organism>
<dbReference type="AlphaFoldDB" id="A0A9Q8SCI7"/>
<dbReference type="EMBL" id="CP019471">
    <property type="protein sequence ID" value="UQC74714.1"/>
    <property type="molecule type" value="Genomic_DNA"/>
</dbReference>
<evidence type="ECO:0000313" key="3">
    <source>
        <dbReference type="Proteomes" id="UP000830671"/>
    </source>
</evidence>
<dbReference type="RefSeq" id="XP_049136364.1">
    <property type="nucleotide sequence ID" value="XM_049280407.1"/>
</dbReference>
<evidence type="ECO:0000256" key="1">
    <source>
        <dbReference type="SAM" id="Phobius"/>
    </source>
</evidence>
<keyword evidence="1" id="KW-1133">Transmembrane helix</keyword>
<name>A0A9Q8SCI7_9PEZI</name>
<dbReference type="GeneID" id="73335417"/>
<dbReference type="KEGG" id="clup:CLUP02_01366"/>